<sequence>MDSKATASQRPSAPRVEVTRSISVQPPLSRRGSGPGLVLVVPAGLDLSRHQKTLDPPPLQKWAEEGYAVAQIVVDRGTSESDIGEQLGVALAALEELPTCSGDSVGLVVIPDEDASGSVGFRAALKAHPRVVAAVFYGCHPAEELPVPVLVHLSGNHDNVRTKEQPGKGLVVHTYPAAARFFTIPAHADYSAGAAAVAHTRSLSFLKPLMGGPYFDLEAIWDEHTRYEFTDRSVEATMATMVDEPYVNHVPTLTGGIGRASLTAFYRDRFIFSNPQDAALELVSRTVGVDRIVDEFLFNCTHDRVIDWMIPGIPPTHKRLSIPFTSIVNIRGDRLYHEHILWDQGTVLRQLGLLPEYLPFPYALPGGAGPAAGNQLEYRVPVAGVETARKLADENACASNEMLAFAIREVPKGEPGR</sequence>
<dbReference type="InterPro" id="IPR009959">
    <property type="entry name" value="Cyclase_SnoaL-like"/>
</dbReference>
<dbReference type="PANTHER" id="PTHR38436:SF3">
    <property type="entry name" value="CARBOXYMETHYLENEBUTENOLIDASE-RELATED"/>
    <property type="match status" value="1"/>
</dbReference>
<protein>
    <submittedName>
        <fullName evidence="2">Df53a879-393a-4544-b8be-902e4bb7ed87</fullName>
    </submittedName>
</protein>
<dbReference type="GO" id="GO:0030638">
    <property type="term" value="P:polyketide metabolic process"/>
    <property type="evidence" value="ECO:0007669"/>
    <property type="project" value="InterPro"/>
</dbReference>
<dbReference type="InterPro" id="IPR029058">
    <property type="entry name" value="AB_hydrolase_fold"/>
</dbReference>
<evidence type="ECO:0000313" key="2">
    <source>
        <dbReference type="EMBL" id="SPQ24074.1"/>
    </source>
</evidence>
<name>A0A3S4AVN5_9PEZI</name>
<gene>
    <name evidence="2" type="ORF">TT172_LOCUS6493</name>
</gene>
<dbReference type="InterPro" id="IPR032710">
    <property type="entry name" value="NTF2-like_dom_sf"/>
</dbReference>
<evidence type="ECO:0000256" key="1">
    <source>
        <dbReference type="SAM" id="MobiDB-lite"/>
    </source>
</evidence>
<proteinExistence type="predicted"/>
<dbReference type="AlphaFoldDB" id="A0A3S4AVN5"/>
<dbReference type="EMBL" id="OUUZ01000011">
    <property type="protein sequence ID" value="SPQ24074.1"/>
    <property type="molecule type" value="Genomic_DNA"/>
</dbReference>
<dbReference type="SUPFAM" id="SSF54427">
    <property type="entry name" value="NTF2-like"/>
    <property type="match status" value="1"/>
</dbReference>
<dbReference type="PANTHER" id="PTHR38436">
    <property type="entry name" value="POLYKETIDE CYCLASE SNOAL-LIKE DOMAIN"/>
    <property type="match status" value="1"/>
</dbReference>
<organism evidence="2 3">
    <name type="scientific">Thermothielavioides terrestris</name>
    <dbReference type="NCBI Taxonomy" id="2587410"/>
    <lineage>
        <taxon>Eukaryota</taxon>
        <taxon>Fungi</taxon>
        <taxon>Dikarya</taxon>
        <taxon>Ascomycota</taxon>
        <taxon>Pezizomycotina</taxon>
        <taxon>Sordariomycetes</taxon>
        <taxon>Sordariomycetidae</taxon>
        <taxon>Sordariales</taxon>
        <taxon>Chaetomiaceae</taxon>
        <taxon>Thermothielavioides</taxon>
    </lineage>
</organism>
<accession>A0A3S4AVN5</accession>
<feature type="compositionally biased region" description="Polar residues" evidence="1">
    <location>
        <begin position="1"/>
        <end position="11"/>
    </location>
</feature>
<dbReference type="Gene3D" id="3.40.50.1820">
    <property type="entry name" value="alpha/beta hydrolase"/>
    <property type="match status" value="1"/>
</dbReference>
<feature type="region of interest" description="Disordered" evidence="1">
    <location>
        <begin position="1"/>
        <end position="31"/>
    </location>
</feature>
<dbReference type="Gene3D" id="3.10.450.50">
    <property type="match status" value="1"/>
</dbReference>
<evidence type="ECO:0000313" key="3">
    <source>
        <dbReference type="Proteomes" id="UP000289323"/>
    </source>
</evidence>
<dbReference type="Proteomes" id="UP000289323">
    <property type="component" value="Unassembled WGS sequence"/>
</dbReference>
<reference evidence="2 3" key="1">
    <citation type="submission" date="2018-04" db="EMBL/GenBank/DDBJ databases">
        <authorList>
            <person name="Huttner S."/>
            <person name="Dainat J."/>
        </authorList>
    </citation>
    <scope>NUCLEOTIDE SEQUENCE [LARGE SCALE GENOMIC DNA]</scope>
</reference>